<evidence type="ECO:0000313" key="2">
    <source>
        <dbReference type="EMBL" id="RAI27238.1"/>
    </source>
</evidence>
<keyword evidence="1" id="KW-0812">Transmembrane</keyword>
<dbReference type="RefSeq" id="WP_111434384.1">
    <property type="nucleotide sequence ID" value="NZ_JACIGG010000003.1"/>
</dbReference>
<dbReference type="GO" id="GO:0009390">
    <property type="term" value="C:dimethyl sulfoxide reductase complex"/>
    <property type="evidence" value="ECO:0007669"/>
    <property type="project" value="TreeGrafter"/>
</dbReference>
<gene>
    <name evidence="2" type="ORF">CH339_10855</name>
</gene>
<proteinExistence type="predicted"/>
<feature type="transmembrane region" description="Helical" evidence="1">
    <location>
        <begin position="43"/>
        <end position="68"/>
    </location>
</feature>
<accession>A0A327JVL7</accession>
<feature type="transmembrane region" description="Helical" evidence="1">
    <location>
        <begin position="89"/>
        <end position="108"/>
    </location>
</feature>
<dbReference type="GO" id="GO:0005886">
    <property type="term" value="C:plasma membrane"/>
    <property type="evidence" value="ECO:0007669"/>
    <property type="project" value="TreeGrafter"/>
</dbReference>
<dbReference type="Pfam" id="PF04976">
    <property type="entry name" value="DmsC"/>
    <property type="match status" value="1"/>
</dbReference>
<comment type="caution">
    <text evidence="2">The sequence shown here is derived from an EMBL/GenBank/DDBJ whole genome shotgun (WGS) entry which is preliminary data.</text>
</comment>
<evidence type="ECO:0000256" key="1">
    <source>
        <dbReference type="SAM" id="Phobius"/>
    </source>
</evidence>
<sequence>MHPAFSVIFLTVLAGLGQGLFLAMTTAEIYDFFELLPVDPAPILYIVGSALSFLLLIGGLIASFFHLGRPERAWRAAAMWRTSWLSREVIIMPAVIGLVFIYGAIHYFDWNPVFLIREGAPPVRLSLVVGVVGTVFSFGLFVCTAMIYACLKFLQEWHSPLTVLNYILLGGASGFVLATALAAYFDPALTTFYGGWAIVLTVIAFITRGASLIRNARLRPKSTPQTAIGVHHDRIVQRSMGALGGTFNTREFFHGAGARLMTSLRPIFLTAVFVVPVILTAAGIFFYSLPLLVAAVAVQVLGLLVERWYFFAEANHPQNIYYRTLG</sequence>
<feature type="transmembrane region" description="Helical" evidence="1">
    <location>
        <begin position="191"/>
        <end position="213"/>
    </location>
</feature>
<dbReference type="InterPro" id="IPR007059">
    <property type="entry name" value="DmsC"/>
</dbReference>
<keyword evidence="3" id="KW-1185">Reference proteome</keyword>
<keyword evidence="1" id="KW-1133">Transmembrane helix</keyword>
<dbReference type="AlphaFoldDB" id="A0A327JVL7"/>
<feature type="transmembrane region" description="Helical" evidence="1">
    <location>
        <begin position="267"/>
        <end position="286"/>
    </location>
</feature>
<protein>
    <submittedName>
        <fullName evidence="2">DMSO reductase</fullName>
    </submittedName>
</protein>
<dbReference type="PANTHER" id="PTHR38095:SF1">
    <property type="entry name" value="ANAEROBIC DIMETHYL SULFOXIDE REDUCTASE CHAIN YNFH"/>
    <property type="match status" value="1"/>
</dbReference>
<feature type="transmembrane region" description="Helical" evidence="1">
    <location>
        <begin position="163"/>
        <end position="185"/>
    </location>
</feature>
<dbReference type="PANTHER" id="PTHR38095">
    <property type="entry name" value="ANAEROBIC DIMETHYL SULFOXIDE REDUCTASE CHAIN YNFH"/>
    <property type="match status" value="1"/>
</dbReference>
<feature type="transmembrane region" description="Helical" evidence="1">
    <location>
        <begin position="128"/>
        <end position="151"/>
    </location>
</feature>
<reference evidence="2 3" key="1">
    <citation type="submission" date="2017-07" db="EMBL/GenBank/DDBJ databases">
        <title>Draft Genome Sequences of Select Purple Nonsulfur Bacteria.</title>
        <authorList>
            <person name="Lasarre B."/>
            <person name="Mckinlay J.B."/>
        </authorList>
    </citation>
    <scope>NUCLEOTIDE SEQUENCE [LARGE SCALE GENOMIC DNA]</scope>
    <source>
        <strain evidence="2 3">DSM 11290</strain>
    </source>
</reference>
<dbReference type="OrthoDB" id="5520897at2"/>
<feature type="transmembrane region" description="Helical" evidence="1">
    <location>
        <begin position="292"/>
        <end position="310"/>
    </location>
</feature>
<dbReference type="GO" id="GO:0019645">
    <property type="term" value="P:anaerobic electron transport chain"/>
    <property type="evidence" value="ECO:0007669"/>
    <property type="project" value="InterPro"/>
</dbReference>
<evidence type="ECO:0000313" key="3">
    <source>
        <dbReference type="Proteomes" id="UP000249299"/>
    </source>
</evidence>
<dbReference type="GO" id="GO:0009389">
    <property type="term" value="F:dimethyl sulfoxide reductase activity"/>
    <property type="evidence" value="ECO:0007669"/>
    <property type="project" value="TreeGrafter"/>
</dbReference>
<dbReference type="EMBL" id="NPEV01000020">
    <property type="protein sequence ID" value="RAI27238.1"/>
    <property type="molecule type" value="Genomic_DNA"/>
</dbReference>
<keyword evidence="1" id="KW-0472">Membrane</keyword>
<name>A0A327JVL7_9HYPH</name>
<organism evidence="2 3">
    <name type="scientific">Rhodobium orientis</name>
    <dbReference type="NCBI Taxonomy" id="34017"/>
    <lineage>
        <taxon>Bacteria</taxon>
        <taxon>Pseudomonadati</taxon>
        <taxon>Pseudomonadota</taxon>
        <taxon>Alphaproteobacteria</taxon>
        <taxon>Hyphomicrobiales</taxon>
        <taxon>Rhodobiaceae</taxon>
        <taxon>Rhodobium</taxon>
    </lineage>
</organism>
<dbReference type="Proteomes" id="UP000249299">
    <property type="component" value="Unassembled WGS sequence"/>
</dbReference>